<dbReference type="InterPro" id="IPR006680">
    <property type="entry name" value="Amidohydro-rel"/>
</dbReference>
<dbReference type="EMBL" id="BJNY01000006">
    <property type="protein sequence ID" value="GED05618.1"/>
    <property type="molecule type" value="Genomic_DNA"/>
</dbReference>
<evidence type="ECO:0000256" key="8">
    <source>
        <dbReference type="PIRSR" id="PIRSR038994-3"/>
    </source>
</evidence>
<dbReference type="Proteomes" id="UP000316612">
    <property type="component" value="Unassembled WGS sequence"/>
</dbReference>
<dbReference type="NCBIfam" id="TIGR00221">
    <property type="entry name" value="nagA"/>
    <property type="match status" value="1"/>
</dbReference>
<feature type="binding site" evidence="8">
    <location>
        <position position="200"/>
    </location>
    <ligand>
        <name>Zn(2+)</name>
        <dbReference type="ChEBI" id="CHEBI:29105"/>
    </ligand>
</feature>
<dbReference type="PANTHER" id="PTHR11113:SF14">
    <property type="entry name" value="N-ACETYLGLUCOSAMINE-6-PHOSPHATE DEACETYLASE"/>
    <property type="match status" value="1"/>
</dbReference>
<dbReference type="GO" id="GO:0046872">
    <property type="term" value="F:metal ion binding"/>
    <property type="evidence" value="ECO:0007669"/>
    <property type="project" value="UniProtKB-KW"/>
</dbReference>
<feature type="binding site" evidence="8">
    <location>
        <position position="235"/>
    </location>
    <ligand>
        <name>Zn(2+)</name>
        <dbReference type="ChEBI" id="CHEBI:29105"/>
    </ligand>
</feature>
<evidence type="ECO:0000259" key="9">
    <source>
        <dbReference type="Pfam" id="PF01979"/>
    </source>
</evidence>
<dbReference type="InterPro" id="IPR032466">
    <property type="entry name" value="Metal_Hydrolase"/>
</dbReference>
<reference evidence="10 11" key="1">
    <citation type="submission" date="2019-06" db="EMBL/GenBank/DDBJ databases">
        <title>Whole genome shotgun sequence of Glutamicibacter uratoxydans NBRC 15515.</title>
        <authorList>
            <person name="Hosoyama A."/>
            <person name="Uohara A."/>
            <person name="Ohji S."/>
            <person name="Ichikawa N."/>
        </authorList>
    </citation>
    <scope>NUCLEOTIDE SEQUENCE [LARGE SCALE GENOMIC DNA]</scope>
    <source>
        <strain evidence="10 11">NBRC 15515</strain>
    </source>
</reference>
<keyword evidence="2 8" id="KW-0479">Metal-binding</keyword>
<evidence type="ECO:0000256" key="1">
    <source>
        <dbReference type="ARBA" id="ARBA00010716"/>
    </source>
</evidence>
<dbReference type="Pfam" id="PF01979">
    <property type="entry name" value="Amidohydro_1"/>
    <property type="match status" value="1"/>
</dbReference>
<dbReference type="AlphaFoldDB" id="A0A4Y4DQG2"/>
<evidence type="ECO:0000256" key="5">
    <source>
        <dbReference type="PIRNR" id="PIRNR038994"/>
    </source>
</evidence>
<dbReference type="SUPFAM" id="SSF51338">
    <property type="entry name" value="Composite domain of metallo-dependent hydrolases"/>
    <property type="match status" value="1"/>
</dbReference>
<dbReference type="PANTHER" id="PTHR11113">
    <property type="entry name" value="N-ACETYLGLUCOSAMINE-6-PHOSPHATE DEACETYLASE"/>
    <property type="match status" value="1"/>
</dbReference>
<gene>
    <name evidence="10" type="ORF">AUR04nite_11500</name>
</gene>
<evidence type="ECO:0000256" key="3">
    <source>
        <dbReference type="ARBA" id="ARBA00022801"/>
    </source>
</evidence>
<feature type="domain" description="Amidohydrolase-related" evidence="9">
    <location>
        <begin position="59"/>
        <end position="400"/>
    </location>
</feature>
<dbReference type="SUPFAM" id="SSF51556">
    <property type="entry name" value="Metallo-dependent hydrolases"/>
    <property type="match status" value="1"/>
</dbReference>
<dbReference type="OrthoDB" id="9776488at2"/>
<comment type="caution">
    <text evidence="10">The sequence shown here is derived from an EMBL/GenBank/DDBJ whole genome shotgun (WGS) entry which is preliminary data.</text>
</comment>
<dbReference type="GO" id="GO:0006046">
    <property type="term" value="P:N-acetylglucosamine catabolic process"/>
    <property type="evidence" value="ECO:0007669"/>
    <property type="project" value="TreeGrafter"/>
</dbReference>
<evidence type="ECO:0000256" key="7">
    <source>
        <dbReference type="PIRSR" id="PIRSR038994-2"/>
    </source>
</evidence>
<dbReference type="GO" id="GO:0008448">
    <property type="term" value="F:N-acetylglucosamine-6-phosphate deacetylase activity"/>
    <property type="evidence" value="ECO:0007669"/>
    <property type="project" value="InterPro"/>
</dbReference>
<feature type="binding site" evidence="8">
    <location>
        <position position="134"/>
    </location>
    <ligand>
        <name>Zn(2+)</name>
        <dbReference type="ChEBI" id="CHEBI:29105"/>
    </ligand>
</feature>
<evidence type="ECO:0000313" key="10">
    <source>
        <dbReference type="EMBL" id="GED05618.1"/>
    </source>
</evidence>
<feature type="binding site" evidence="7">
    <location>
        <begin position="238"/>
        <end position="239"/>
    </location>
    <ligand>
        <name>substrate</name>
    </ligand>
</feature>
<feature type="binding site" evidence="7">
    <location>
        <position position="273"/>
    </location>
    <ligand>
        <name>substrate</name>
    </ligand>
</feature>
<evidence type="ECO:0000256" key="6">
    <source>
        <dbReference type="PIRSR" id="PIRSR038994-1"/>
    </source>
</evidence>
<comment type="cofactor">
    <cofactor evidence="8">
        <name>a divalent metal cation</name>
        <dbReference type="ChEBI" id="CHEBI:60240"/>
    </cofactor>
    <text evidence="8">Binds 1 divalent metal cation per subunit.</text>
</comment>
<organism evidence="10 11">
    <name type="scientific">Glutamicibacter uratoxydans</name>
    <name type="common">Arthrobacter uratoxydans</name>
    <dbReference type="NCBI Taxonomy" id="43667"/>
    <lineage>
        <taxon>Bacteria</taxon>
        <taxon>Bacillati</taxon>
        <taxon>Actinomycetota</taxon>
        <taxon>Actinomycetes</taxon>
        <taxon>Micrococcales</taxon>
        <taxon>Micrococcaceae</taxon>
        <taxon>Glutamicibacter</taxon>
    </lineage>
</organism>
<feature type="binding site" evidence="7">
    <location>
        <position position="246"/>
    </location>
    <ligand>
        <name>substrate</name>
    </ligand>
</feature>
<comment type="similarity">
    <text evidence="1 5">Belongs to the metallo-dependent hydrolases superfamily. NagA family.</text>
</comment>
<keyword evidence="4 5" id="KW-0119">Carbohydrate metabolism</keyword>
<evidence type="ECO:0000256" key="4">
    <source>
        <dbReference type="ARBA" id="ARBA00023277"/>
    </source>
</evidence>
<evidence type="ECO:0000313" key="11">
    <source>
        <dbReference type="Proteomes" id="UP000316612"/>
    </source>
</evidence>
<feature type="binding site" evidence="7">
    <location>
        <position position="145"/>
    </location>
    <ligand>
        <name>substrate</name>
    </ligand>
</feature>
<proteinExistence type="inferred from homology"/>
<feature type="binding site" evidence="7">
    <location>
        <begin position="330"/>
        <end position="332"/>
    </location>
    <ligand>
        <name>substrate</name>
    </ligand>
</feature>
<evidence type="ECO:0000256" key="2">
    <source>
        <dbReference type="ARBA" id="ARBA00022723"/>
    </source>
</evidence>
<dbReference type="InterPro" id="IPR011059">
    <property type="entry name" value="Metal-dep_hydrolase_composite"/>
</dbReference>
<dbReference type="RefSeq" id="WP_141362882.1">
    <property type="nucleotide sequence ID" value="NZ_BAAAJL010000007.1"/>
</dbReference>
<sequence>MTASRLVMFATLVSDGLKLTDGALAIDGDRIRFAGNRDDFLLLEDADDFQVHPVPEGAILTPGLIDIHCHGAVGADFAAPEHQAVGQAIDFLHRAGTTTLLASLVTAERSAMVEAAEILAEFAEAGQIAGIHAEGPFLSHDRCGAQDPRYLSDPQPEFVDELMAASRGQLRTMTYAPELAGTEELISQLVAYGVVPSLGHTNASFQATADSLRFAREQLRSAGVDGFTEKPTVTHLFNGMPSLHHREPGPVGACLEMALRDDALLELIADGVHLSPDAIRLVFNLVRARGVILVSDSMAATGLADGQYSLGPQEVVVAQGQARLVKDNSLAGGTSTMLDIVRTVVASGVPLVQAIYAATVNPASLIGLADEVGSLHYGFAADVLVLDPQLNLVETFRKGQLL</sequence>
<dbReference type="Gene3D" id="3.20.20.140">
    <property type="entry name" value="Metal-dependent hydrolases"/>
    <property type="match status" value="1"/>
</dbReference>
<dbReference type="Gene3D" id="2.30.40.10">
    <property type="entry name" value="Urease, subunit C, domain 1"/>
    <property type="match status" value="1"/>
</dbReference>
<protein>
    <submittedName>
        <fullName evidence="10">N-acetylglucosamine-6-phosphate deacetylase</fullName>
    </submittedName>
</protein>
<keyword evidence="11" id="KW-1185">Reference proteome</keyword>
<dbReference type="CDD" id="cd00854">
    <property type="entry name" value="NagA"/>
    <property type="match status" value="1"/>
</dbReference>
<dbReference type="InterPro" id="IPR003764">
    <property type="entry name" value="GlcNAc_6-P_deAcase"/>
</dbReference>
<keyword evidence="3 5" id="KW-0378">Hydrolase</keyword>
<dbReference type="PIRSF" id="PIRSF038994">
    <property type="entry name" value="NagA"/>
    <property type="match status" value="1"/>
</dbReference>
<name>A0A4Y4DQG2_GLUUR</name>
<accession>A0A4Y4DQG2</accession>
<feature type="active site" description="Proton donor/acceptor" evidence="6">
    <location>
        <position position="296"/>
    </location>
</feature>